<proteinExistence type="predicted"/>
<dbReference type="RefSeq" id="WP_208148797.1">
    <property type="nucleotide sequence ID" value="NZ_JAGETV010000008.1"/>
</dbReference>
<accession>A0ABS3Q4E6</accession>
<keyword evidence="3" id="KW-1185">Reference proteome</keyword>
<keyword evidence="1" id="KW-0472">Membrane</keyword>
<comment type="caution">
    <text evidence="2">The sequence shown here is derived from an EMBL/GenBank/DDBJ whole genome shotgun (WGS) entry which is preliminary data.</text>
</comment>
<feature type="transmembrane region" description="Helical" evidence="1">
    <location>
        <begin position="91"/>
        <end position="117"/>
    </location>
</feature>
<feature type="transmembrane region" description="Helical" evidence="1">
    <location>
        <begin position="18"/>
        <end position="35"/>
    </location>
</feature>
<name>A0ABS3Q4E6_9GAMM</name>
<dbReference type="EMBL" id="JAGETV010000008">
    <property type="protein sequence ID" value="MBO1927209.1"/>
    <property type="molecule type" value="Genomic_DNA"/>
</dbReference>
<keyword evidence="1" id="KW-1133">Transmembrane helix</keyword>
<evidence type="ECO:0000256" key="1">
    <source>
        <dbReference type="SAM" id="Phobius"/>
    </source>
</evidence>
<keyword evidence="1" id="KW-0812">Transmembrane</keyword>
<protein>
    <submittedName>
        <fullName evidence="2">Uncharacterized protein</fullName>
    </submittedName>
</protein>
<organism evidence="2 3">
    <name type="scientific">Thiomicrorhabdus marina</name>
    <dbReference type="NCBI Taxonomy" id="2818442"/>
    <lineage>
        <taxon>Bacteria</taxon>
        <taxon>Pseudomonadati</taxon>
        <taxon>Pseudomonadota</taxon>
        <taxon>Gammaproteobacteria</taxon>
        <taxon>Thiotrichales</taxon>
        <taxon>Piscirickettsiaceae</taxon>
        <taxon>Thiomicrorhabdus</taxon>
    </lineage>
</organism>
<sequence>MTSTVTDFRWHQRPANKTLFYSFIWALIAALFIPLGQIELWQYGYLFSAVPSMLLWDLFDIRSPTSVTLAALLNIIILFSPYLVYRKIREQFWWFYGSISIYALANAGLGITMIISLRNIAN</sequence>
<feature type="transmembrane region" description="Helical" evidence="1">
    <location>
        <begin position="66"/>
        <end position="85"/>
    </location>
</feature>
<dbReference type="Proteomes" id="UP000664835">
    <property type="component" value="Unassembled WGS sequence"/>
</dbReference>
<reference evidence="2 3" key="1">
    <citation type="submission" date="2021-03" db="EMBL/GenBank/DDBJ databases">
        <title>Thiomicrorhabdus sp.nov.,novel sulfur-oxidizing bacteria isolated from coastal sediment.</title>
        <authorList>
            <person name="Liu X."/>
        </authorList>
    </citation>
    <scope>NUCLEOTIDE SEQUENCE [LARGE SCALE GENOMIC DNA]</scope>
    <source>
        <strain evidence="2 3">6S2-11</strain>
    </source>
</reference>
<evidence type="ECO:0000313" key="2">
    <source>
        <dbReference type="EMBL" id="MBO1927209.1"/>
    </source>
</evidence>
<evidence type="ECO:0000313" key="3">
    <source>
        <dbReference type="Proteomes" id="UP000664835"/>
    </source>
</evidence>
<gene>
    <name evidence="2" type="ORF">J3998_06425</name>
</gene>